<dbReference type="InterPro" id="IPR050861">
    <property type="entry name" value="Dihydroxyacetone_Kinase"/>
</dbReference>
<dbReference type="AlphaFoldDB" id="A0A9P6W242"/>
<evidence type="ECO:0000256" key="2">
    <source>
        <dbReference type="ARBA" id="ARBA00004778"/>
    </source>
</evidence>
<feature type="compositionally biased region" description="Basic and acidic residues" evidence="11">
    <location>
        <begin position="400"/>
        <end position="423"/>
    </location>
</feature>
<evidence type="ECO:0000256" key="4">
    <source>
        <dbReference type="ARBA" id="ARBA00022679"/>
    </source>
</evidence>
<dbReference type="InterPro" id="IPR004006">
    <property type="entry name" value="DhaK_dom"/>
</dbReference>
<evidence type="ECO:0000256" key="9">
    <source>
        <dbReference type="ARBA" id="ARBA00047974"/>
    </source>
</evidence>
<dbReference type="PANTHER" id="PTHR28629">
    <property type="entry name" value="TRIOKINASE/FMN CYCLASE"/>
    <property type="match status" value="1"/>
</dbReference>
<reference evidence="14 15" key="1">
    <citation type="submission" date="2020-11" db="EMBL/GenBank/DDBJ databases">
        <title>Kefir isolates.</title>
        <authorList>
            <person name="Marcisauskas S."/>
            <person name="Kim Y."/>
            <person name="Blasche S."/>
        </authorList>
    </citation>
    <scope>NUCLEOTIDE SEQUENCE [LARGE SCALE GENOMIC DNA]</scope>
    <source>
        <strain evidence="14 15">KR</strain>
    </source>
</reference>
<evidence type="ECO:0000259" key="13">
    <source>
        <dbReference type="PROSITE" id="PS51481"/>
    </source>
</evidence>
<feature type="region of interest" description="Disordered" evidence="11">
    <location>
        <begin position="395"/>
        <end position="423"/>
    </location>
</feature>
<keyword evidence="8" id="KW-0067">ATP-binding</keyword>
<dbReference type="GO" id="GO:0019563">
    <property type="term" value="P:glycerol catabolic process"/>
    <property type="evidence" value="ECO:0007669"/>
    <property type="project" value="TreeGrafter"/>
</dbReference>
<keyword evidence="4" id="KW-0808">Transferase</keyword>
<dbReference type="FunFam" id="1.25.40.340:FF:000001">
    <property type="entry name" value="Dihydroxyacetone kinase 1"/>
    <property type="match status" value="1"/>
</dbReference>
<comment type="function">
    <text evidence="1">Catalyzes both the phosphorylation of dihydroxyacetone and of glyceraldehyde.</text>
</comment>
<evidence type="ECO:0000256" key="10">
    <source>
        <dbReference type="ARBA" id="ARBA00048898"/>
    </source>
</evidence>
<sequence length="632" mass="66780">MSSINEPKTAVSDALAGLGFLNPHTKVVNRTTLILRQPAPDRVHLLCGGGGGHEPAHAAFVGQGMLSCAVSGQIFASPNAAQVEDALARLDLAGQSRGTLIVVKNYTGDVLQFGLANERWAATHLATSEDGQGSTQPHQVRLVVVGDDVSVPREQGALTGRRGLAGTVLVYKLAGALAADDGSSPSLDEIEHLARTVAESCGTMGMGLEHCHVPGTDKAEAYLGENEAEIGMGILTATHAQHNEPGIRKVSPVPSAAKLVDEFLSTITSTTDSERSYLPFKNDGQDEVILLVNNLGGLPEVELSIVAKEAAEWLKRKRIIVRRAIAGSFMTSLNLPGFSLTLLLLPREPVPLPPSAAASSSSFAVTSDLLVELFDAPTEAPAWKWSFKGEPEMLVEEGEKEGKKRKEGSVGEKESRVKGPRPSDPKLFLAALESALKSVIAAEPEITRYDTIAGDGDAGLTLKAGAQGILDAISENRIPDDDVVAAMVACSEVVEREMGGTSGGLYAIALSGLSKGLVEAAKDKESEVATAEVWARGLELALNTLYRYTRARPPSRTLVDPLSSFILTFASDPSRLSHAIKAAQEAAEATRDLDAKAGRAAYVDQDKIREASVPDAGAWGVWKLLEGMQKAL</sequence>
<dbReference type="OrthoDB" id="1724672at2759"/>
<dbReference type="Gene3D" id="3.40.50.10440">
    <property type="entry name" value="Dihydroxyacetone kinase, domain 1"/>
    <property type="match status" value="1"/>
</dbReference>
<dbReference type="GO" id="GO:0005829">
    <property type="term" value="C:cytosol"/>
    <property type="evidence" value="ECO:0007669"/>
    <property type="project" value="TreeGrafter"/>
</dbReference>
<keyword evidence="7" id="KW-0319">Glycerol metabolism</keyword>
<evidence type="ECO:0000256" key="6">
    <source>
        <dbReference type="ARBA" id="ARBA00022777"/>
    </source>
</evidence>
<dbReference type="GO" id="GO:0004371">
    <property type="term" value="F:glycerone kinase activity"/>
    <property type="evidence" value="ECO:0007669"/>
    <property type="project" value="UniProtKB-EC"/>
</dbReference>
<dbReference type="FunFam" id="3.30.1180.20:FF:000001">
    <property type="entry name" value="Dihydroxyacetone kinase 1"/>
    <property type="match status" value="1"/>
</dbReference>
<evidence type="ECO:0000259" key="12">
    <source>
        <dbReference type="PROSITE" id="PS51480"/>
    </source>
</evidence>
<feature type="domain" description="DhaL" evidence="12">
    <location>
        <begin position="426"/>
        <end position="630"/>
    </location>
</feature>
<dbReference type="Pfam" id="PF02734">
    <property type="entry name" value="Dak2"/>
    <property type="match status" value="1"/>
</dbReference>
<keyword evidence="15" id="KW-1185">Reference proteome</keyword>
<comment type="catalytic activity">
    <reaction evidence="10">
        <text>dihydroxyacetone + ATP = dihydroxyacetone phosphate + ADP + H(+)</text>
        <dbReference type="Rhea" id="RHEA:15773"/>
        <dbReference type="ChEBI" id="CHEBI:15378"/>
        <dbReference type="ChEBI" id="CHEBI:16016"/>
        <dbReference type="ChEBI" id="CHEBI:30616"/>
        <dbReference type="ChEBI" id="CHEBI:57642"/>
        <dbReference type="ChEBI" id="CHEBI:456216"/>
        <dbReference type="EC" id="2.7.1.29"/>
    </reaction>
</comment>
<dbReference type="InterPro" id="IPR036117">
    <property type="entry name" value="DhaL_dom_sf"/>
</dbReference>
<name>A0A9P6W242_RHOMI</name>
<evidence type="ECO:0000313" key="15">
    <source>
        <dbReference type="Proteomes" id="UP000777482"/>
    </source>
</evidence>
<evidence type="ECO:0000256" key="3">
    <source>
        <dbReference type="ARBA" id="ARBA00008757"/>
    </source>
</evidence>
<keyword evidence="6 14" id="KW-0418">Kinase</keyword>
<feature type="domain" description="DhaK" evidence="13">
    <location>
        <begin position="6"/>
        <end position="383"/>
    </location>
</feature>
<organism evidence="14 15">
    <name type="scientific">Rhodotorula mucilaginosa</name>
    <name type="common">Yeast</name>
    <name type="synonym">Rhodotorula rubra</name>
    <dbReference type="NCBI Taxonomy" id="5537"/>
    <lineage>
        <taxon>Eukaryota</taxon>
        <taxon>Fungi</taxon>
        <taxon>Dikarya</taxon>
        <taxon>Basidiomycota</taxon>
        <taxon>Pucciniomycotina</taxon>
        <taxon>Microbotryomycetes</taxon>
        <taxon>Sporidiobolales</taxon>
        <taxon>Sporidiobolaceae</taxon>
        <taxon>Rhodotorula</taxon>
    </lineage>
</organism>
<comment type="pathway">
    <text evidence="2">Polyol metabolism; glycerol fermentation; glycerone phosphate from glycerol (oxidative route): step 2/2.</text>
</comment>
<comment type="caution">
    <text evidence="14">The sequence shown here is derived from an EMBL/GenBank/DDBJ whole genome shotgun (WGS) entry which is preliminary data.</text>
</comment>
<dbReference type="Pfam" id="PF02733">
    <property type="entry name" value="Dak1"/>
    <property type="match status" value="1"/>
</dbReference>
<gene>
    <name evidence="14" type="primary">DAK2_1</name>
    <name evidence="14" type="ORF">C6P46_003828</name>
</gene>
<dbReference type="SUPFAM" id="SSF101473">
    <property type="entry name" value="DhaL-like"/>
    <property type="match status" value="1"/>
</dbReference>
<dbReference type="Gene3D" id="3.30.1180.20">
    <property type="entry name" value="Dihydroxyacetone kinase, domain 2"/>
    <property type="match status" value="1"/>
</dbReference>
<dbReference type="SMART" id="SM01120">
    <property type="entry name" value="Dak2"/>
    <property type="match status" value="1"/>
</dbReference>
<dbReference type="SUPFAM" id="SSF82549">
    <property type="entry name" value="DAK1/DegV-like"/>
    <property type="match status" value="1"/>
</dbReference>
<dbReference type="Gene3D" id="1.25.40.340">
    <property type="match status" value="1"/>
</dbReference>
<dbReference type="FunFam" id="3.40.50.10440:FF:000001">
    <property type="entry name" value="Dihydroxyacetone kinase, DhaK subunit"/>
    <property type="match status" value="1"/>
</dbReference>
<protein>
    <submittedName>
        <fullName evidence="14">Dihydroxyacetone kinase 2</fullName>
    </submittedName>
</protein>
<comment type="similarity">
    <text evidence="3">Belongs to the dihydroxyacetone kinase (DAK) family.</text>
</comment>
<evidence type="ECO:0000256" key="1">
    <source>
        <dbReference type="ARBA" id="ARBA00003264"/>
    </source>
</evidence>
<dbReference type="GO" id="GO:0050354">
    <property type="term" value="F:triokinase activity"/>
    <property type="evidence" value="ECO:0007669"/>
    <property type="project" value="UniProtKB-EC"/>
</dbReference>
<dbReference type="Proteomes" id="UP000777482">
    <property type="component" value="Unassembled WGS sequence"/>
</dbReference>
<evidence type="ECO:0000256" key="8">
    <source>
        <dbReference type="ARBA" id="ARBA00022840"/>
    </source>
</evidence>
<dbReference type="PANTHER" id="PTHR28629:SF14">
    <property type="entry name" value="DIHYDROXYACETONE KINASE 1"/>
    <property type="match status" value="1"/>
</dbReference>
<evidence type="ECO:0000256" key="11">
    <source>
        <dbReference type="SAM" id="MobiDB-lite"/>
    </source>
</evidence>
<dbReference type="GO" id="GO:0005524">
    <property type="term" value="F:ATP binding"/>
    <property type="evidence" value="ECO:0007669"/>
    <property type="project" value="UniProtKB-KW"/>
</dbReference>
<dbReference type="EMBL" id="PUHQ01000032">
    <property type="protein sequence ID" value="KAG0661726.1"/>
    <property type="molecule type" value="Genomic_DNA"/>
</dbReference>
<proteinExistence type="inferred from homology"/>
<evidence type="ECO:0000256" key="5">
    <source>
        <dbReference type="ARBA" id="ARBA00022741"/>
    </source>
</evidence>
<keyword evidence="5" id="KW-0547">Nucleotide-binding</keyword>
<dbReference type="PROSITE" id="PS51480">
    <property type="entry name" value="DHAL"/>
    <property type="match status" value="1"/>
</dbReference>
<dbReference type="PROSITE" id="PS51481">
    <property type="entry name" value="DHAK"/>
    <property type="match status" value="1"/>
</dbReference>
<accession>A0A9P6W242</accession>
<evidence type="ECO:0000256" key="7">
    <source>
        <dbReference type="ARBA" id="ARBA00022798"/>
    </source>
</evidence>
<comment type="catalytic activity">
    <reaction evidence="9">
        <text>D-glyceraldehyde + ATP = D-glyceraldehyde 3-phosphate + ADP + H(+)</text>
        <dbReference type="Rhea" id="RHEA:13941"/>
        <dbReference type="ChEBI" id="CHEBI:15378"/>
        <dbReference type="ChEBI" id="CHEBI:17378"/>
        <dbReference type="ChEBI" id="CHEBI:30616"/>
        <dbReference type="ChEBI" id="CHEBI:59776"/>
        <dbReference type="ChEBI" id="CHEBI:456216"/>
        <dbReference type="EC" id="2.7.1.28"/>
    </reaction>
</comment>
<evidence type="ECO:0000313" key="14">
    <source>
        <dbReference type="EMBL" id="KAG0661726.1"/>
    </source>
</evidence>
<dbReference type="InterPro" id="IPR004007">
    <property type="entry name" value="DhaL_dom"/>
</dbReference>